<dbReference type="RefSeq" id="XP_064711036.1">
    <property type="nucleotide sequence ID" value="XM_064848412.1"/>
</dbReference>
<dbReference type="Gene3D" id="3.30.70.360">
    <property type="match status" value="1"/>
</dbReference>
<protein>
    <recommendedName>
        <fullName evidence="4">Peptidase M20 dimerisation domain-containing protein</fullName>
    </recommendedName>
</protein>
<dbReference type="GO" id="GO:0016787">
    <property type="term" value="F:hydrolase activity"/>
    <property type="evidence" value="ECO:0007669"/>
    <property type="project" value="InterPro"/>
</dbReference>
<dbReference type="AlphaFoldDB" id="A0AAV9NRK2"/>
<dbReference type="Pfam" id="PF01546">
    <property type="entry name" value="Peptidase_M20"/>
    <property type="match status" value="1"/>
</dbReference>
<comment type="caution">
    <text evidence="2">The sequence shown here is derived from an EMBL/GenBank/DDBJ whole genome shotgun (WGS) entry which is preliminary data.</text>
</comment>
<proteinExistence type="inferred from homology"/>
<dbReference type="PANTHER" id="PTHR11014">
    <property type="entry name" value="PEPTIDASE M20 FAMILY MEMBER"/>
    <property type="match status" value="1"/>
</dbReference>
<evidence type="ECO:0000313" key="3">
    <source>
        <dbReference type="Proteomes" id="UP001358417"/>
    </source>
</evidence>
<dbReference type="InterPro" id="IPR017439">
    <property type="entry name" value="Amidohydrolase"/>
</dbReference>
<organism evidence="2 3">
    <name type="scientific">Exophiala bonariae</name>
    <dbReference type="NCBI Taxonomy" id="1690606"/>
    <lineage>
        <taxon>Eukaryota</taxon>
        <taxon>Fungi</taxon>
        <taxon>Dikarya</taxon>
        <taxon>Ascomycota</taxon>
        <taxon>Pezizomycotina</taxon>
        <taxon>Eurotiomycetes</taxon>
        <taxon>Chaetothyriomycetidae</taxon>
        <taxon>Chaetothyriales</taxon>
        <taxon>Herpotrichiellaceae</taxon>
        <taxon>Exophiala</taxon>
    </lineage>
</organism>
<gene>
    <name evidence="2" type="ORF">LTR84_004839</name>
</gene>
<name>A0AAV9NRK2_9EURO</name>
<reference evidence="2 3" key="1">
    <citation type="submission" date="2023-08" db="EMBL/GenBank/DDBJ databases">
        <title>Black Yeasts Isolated from many extreme environments.</title>
        <authorList>
            <person name="Coleine C."/>
            <person name="Stajich J.E."/>
            <person name="Selbmann L."/>
        </authorList>
    </citation>
    <scope>NUCLEOTIDE SEQUENCE [LARGE SCALE GENOMIC DNA]</scope>
    <source>
        <strain evidence="2 3">CCFEE 5792</strain>
    </source>
</reference>
<dbReference type="InterPro" id="IPR002933">
    <property type="entry name" value="Peptidase_M20"/>
</dbReference>
<evidence type="ECO:0008006" key="4">
    <source>
        <dbReference type="Google" id="ProtNLM"/>
    </source>
</evidence>
<dbReference type="PANTHER" id="PTHR11014:SF63">
    <property type="entry name" value="METALLOPEPTIDASE, PUTATIVE (AFU_ORTHOLOGUE AFUA_6G09600)-RELATED"/>
    <property type="match status" value="1"/>
</dbReference>
<dbReference type="GeneID" id="89973017"/>
<dbReference type="SUPFAM" id="SSF53187">
    <property type="entry name" value="Zn-dependent exopeptidases"/>
    <property type="match status" value="1"/>
</dbReference>
<sequence length="437" mass="48116">MGSKRLQRNDPALCEAVLQKVELEASQFIPIYKEIHQHPELPSFEVATASTIANHLERLSFQIHSSIGGHGLVGVLLNGEGPSVLLRAELDALPVEERTGLDYASTKRMLDENGEEQPVMHACGHDLHMAAVLGAAASLVAIKQFWSGRLIVLFQPNEEYVAGAKLMVEDGLWTRISPPDLMLAQHAGKLKSGFVGISGGAVLPASHNIHLRLSSSGPAQNPQICGDLVSKACALTLQLREKVKSAKGANQYATLICRRFHSESMFVHPPNSVDMAFELRTANNAVAVELLDLIKRVVVEECESTTSPKLTVTSRVEIRAPMTENKAEFADPLAMTFKYHFRERFYSPAMDPAVEDFALLGPDIPYLYWRFGATDQARWDEAESLGEVDEKIPGPHSPFFAPEIEISLKSGIEAMVLGFLTFTSIRDDVRLISHNDR</sequence>
<dbReference type="EMBL" id="JAVRRD010000002">
    <property type="protein sequence ID" value="KAK5062764.1"/>
    <property type="molecule type" value="Genomic_DNA"/>
</dbReference>
<dbReference type="Gene3D" id="3.40.630.10">
    <property type="entry name" value="Zn peptidases"/>
    <property type="match status" value="1"/>
</dbReference>
<comment type="similarity">
    <text evidence="1">Belongs to the peptidase M20A family.</text>
</comment>
<evidence type="ECO:0000256" key="1">
    <source>
        <dbReference type="ARBA" id="ARBA00006247"/>
    </source>
</evidence>
<accession>A0AAV9NRK2</accession>
<keyword evidence="3" id="KW-1185">Reference proteome</keyword>
<dbReference type="Proteomes" id="UP001358417">
    <property type="component" value="Unassembled WGS sequence"/>
</dbReference>
<evidence type="ECO:0000313" key="2">
    <source>
        <dbReference type="EMBL" id="KAK5062764.1"/>
    </source>
</evidence>